<dbReference type="Proteomes" id="UP001172055">
    <property type="component" value="Unassembled WGS sequence"/>
</dbReference>
<dbReference type="RefSeq" id="WP_301724615.1">
    <property type="nucleotide sequence ID" value="NZ_JAUJWV010000003.1"/>
</dbReference>
<evidence type="ECO:0000256" key="1">
    <source>
        <dbReference type="ARBA" id="ARBA00023002"/>
    </source>
</evidence>
<dbReference type="SUPFAM" id="SSF51430">
    <property type="entry name" value="NAD(P)-linked oxidoreductase"/>
    <property type="match status" value="1"/>
</dbReference>
<keyword evidence="4" id="KW-1185">Reference proteome</keyword>
<dbReference type="InterPro" id="IPR020471">
    <property type="entry name" value="AKR"/>
</dbReference>
<accession>A0ABT8N595</accession>
<gene>
    <name evidence="3" type="ORF">QWY14_14740</name>
</gene>
<dbReference type="Pfam" id="PF00248">
    <property type="entry name" value="Aldo_ket_red"/>
    <property type="match status" value="1"/>
</dbReference>
<sequence>MEYTSIPGIGKKASRFGVGTWPIGGAMWGGNDDAEALRMLHAAIDQGITVIDTAIDYGYGHSEQLVGKALKESGQREDIILSAKCGLAWKGEEVYRDATKKRITSEIEETLRNLQTDYIDVYFVHWPDPAVPVEETAGAMKELYDAGKITAIGVSNFTIDEMEAFRKIAPIHAIQPPYNLFEREAEKDIFPYSQKHNATLFLYSSLCRGLLSGKMTRDREFREGDIRKDVDPKFQQPLFDQYLAAADKLAQFAQSAYGRPLIDLAVRYVLDQSETGIALRGARRPDQLEPLSRIEGWKLTDDDKKEIDRILAETIDEPAQPDFMAPPLKKEVLES</sequence>
<dbReference type="PANTHER" id="PTHR43364">
    <property type="entry name" value="NADH-SPECIFIC METHYLGLYOXAL REDUCTASE-RELATED"/>
    <property type="match status" value="1"/>
</dbReference>
<evidence type="ECO:0000313" key="4">
    <source>
        <dbReference type="Proteomes" id="UP001172055"/>
    </source>
</evidence>
<dbReference type="PRINTS" id="PR00069">
    <property type="entry name" value="ALDKETRDTASE"/>
</dbReference>
<organism evidence="3 4">
    <name type="scientific">Planococcus shixiaomingii</name>
    <dbReference type="NCBI Taxonomy" id="3058393"/>
    <lineage>
        <taxon>Bacteria</taxon>
        <taxon>Bacillati</taxon>
        <taxon>Bacillota</taxon>
        <taxon>Bacilli</taxon>
        <taxon>Bacillales</taxon>
        <taxon>Caryophanaceae</taxon>
        <taxon>Planococcus</taxon>
    </lineage>
</organism>
<dbReference type="InterPro" id="IPR050523">
    <property type="entry name" value="AKR_Detox_Biosynth"/>
</dbReference>
<evidence type="ECO:0000259" key="2">
    <source>
        <dbReference type="Pfam" id="PF00248"/>
    </source>
</evidence>
<evidence type="ECO:0000313" key="3">
    <source>
        <dbReference type="EMBL" id="MDN7243058.1"/>
    </source>
</evidence>
<keyword evidence="1" id="KW-0560">Oxidoreductase</keyword>
<dbReference type="InterPro" id="IPR036812">
    <property type="entry name" value="NAD(P)_OxRdtase_dom_sf"/>
</dbReference>
<dbReference type="PANTHER" id="PTHR43364:SF4">
    <property type="entry name" value="NAD(P)-LINKED OXIDOREDUCTASE SUPERFAMILY PROTEIN"/>
    <property type="match status" value="1"/>
</dbReference>
<proteinExistence type="predicted"/>
<dbReference type="EMBL" id="JAUJWV010000003">
    <property type="protein sequence ID" value="MDN7243058.1"/>
    <property type="molecule type" value="Genomic_DNA"/>
</dbReference>
<comment type="caution">
    <text evidence="3">The sequence shown here is derived from an EMBL/GenBank/DDBJ whole genome shotgun (WGS) entry which is preliminary data.</text>
</comment>
<dbReference type="InterPro" id="IPR023210">
    <property type="entry name" value="NADP_OxRdtase_dom"/>
</dbReference>
<name>A0ABT8N595_9BACL</name>
<dbReference type="Gene3D" id="3.20.20.100">
    <property type="entry name" value="NADP-dependent oxidoreductase domain"/>
    <property type="match status" value="1"/>
</dbReference>
<protein>
    <submittedName>
        <fullName evidence="3">Aldo/keto reductase</fullName>
    </submittedName>
</protein>
<reference evidence="3 4" key="1">
    <citation type="submission" date="2023-06" db="EMBL/GenBank/DDBJ databases">
        <title>Novel species in genus Planococcus.</title>
        <authorList>
            <person name="Ning S."/>
        </authorList>
    </citation>
    <scope>NUCLEOTIDE SEQUENCE [LARGE SCALE GENOMIC DNA]</scope>
    <source>
        <strain evidence="3 4">N028</strain>
    </source>
</reference>
<feature type="domain" description="NADP-dependent oxidoreductase" evidence="2">
    <location>
        <begin position="17"/>
        <end position="311"/>
    </location>
</feature>